<evidence type="ECO:0000313" key="6">
    <source>
        <dbReference type="Proteomes" id="UP000005018"/>
    </source>
</evidence>
<protein>
    <recommendedName>
        <fullName evidence="4">Ribosomal lysine N-methyltransferase 5</fullName>
    </recommendedName>
</protein>
<dbReference type="InterPro" id="IPR029063">
    <property type="entry name" value="SAM-dependent_MTases_sf"/>
</dbReference>
<evidence type="ECO:0000256" key="2">
    <source>
        <dbReference type="ARBA" id="ARBA00022691"/>
    </source>
</evidence>
<dbReference type="RefSeq" id="XP_003866844.1">
    <property type="nucleotide sequence ID" value="XM_003866796.1"/>
</dbReference>
<dbReference type="GO" id="GO:0005829">
    <property type="term" value="C:cytosol"/>
    <property type="evidence" value="ECO:0007669"/>
    <property type="project" value="TreeGrafter"/>
</dbReference>
<sequence>MRRKYLSNNKCFCNFLVQNLLSISYSNGSIYYKASFVLWGASRMAKLDILFLQSYSMTGHDVVSQLLQLTEDNLNEYIFELYSENSPLNNLGFINKGSDKVTISIPESNIDLNVRQSISQLSSKQTTSTTGYICWNTSIHVVDWLLSPLCPFKLFKSHVVLELGSGVGGICASTLSKLVGHFIATDQKHILKLLKENITDNVLNYKSSTLPSTSQNSNVTIDVIEFDWEELHVGCFNLDSLKVQLVDVILACDTIYNEYLIGPFINTLKKLLHANAYALVAIQLRDAVTIERFVTELVQSEGLSAYVVPPNLLTRGLKSGYQIYYVTKI</sequence>
<dbReference type="GO" id="GO:0008757">
    <property type="term" value="F:S-adenosylmethionine-dependent methyltransferase activity"/>
    <property type="evidence" value="ECO:0007669"/>
    <property type="project" value="UniProtKB-ARBA"/>
</dbReference>
<evidence type="ECO:0000313" key="5">
    <source>
        <dbReference type="EMBL" id="CCG21405.1"/>
    </source>
</evidence>
<accession>H8WXA0</accession>
<keyword evidence="1" id="KW-0808">Transferase</keyword>
<dbReference type="SUPFAM" id="SSF53335">
    <property type="entry name" value="S-adenosyl-L-methionine-dependent methyltransferases"/>
    <property type="match status" value="1"/>
</dbReference>
<dbReference type="Gene3D" id="3.40.50.150">
    <property type="entry name" value="Vaccinia Virus protein VP39"/>
    <property type="match status" value="1"/>
</dbReference>
<dbReference type="AlphaFoldDB" id="H8WXA0"/>
<evidence type="ECO:0000256" key="4">
    <source>
        <dbReference type="ARBA" id="ARBA00039932"/>
    </source>
</evidence>
<dbReference type="HOGENOM" id="CLU_051532_0_1_1"/>
<evidence type="ECO:0000256" key="1">
    <source>
        <dbReference type="ARBA" id="ARBA00022603"/>
    </source>
</evidence>
<dbReference type="GeneID" id="14537556"/>
<dbReference type="Pfam" id="PF10294">
    <property type="entry name" value="Methyltransf_16"/>
    <property type="match status" value="1"/>
</dbReference>
<proteinExistence type="inferred from homology"/>
<dbReference type="GO" id="GO:0032991">
    <property type="term" value="C:protein-containing complex"/>
    <property type="evidence" value="ECO:0007669"/>
    <property type="project" value="TreeGrafter"/>
</dbReference>
<name>H8WXA0_CANO9</name>
<dbReference type="EMBL" id="HE681719">
    <property type="protein sequence ID" value="CCG21405.1"/>
    <property type="molecule type" value="Genomic_DNA"/>
</dbReference>
<dbReference type="eggNOG" id="KOG1018">
    <property type="taxonomic scope" value="Eukaryota"/>
</dbReference>
<organism evidence="5 6">
    <name type="scientific">Candida orthopsilosis (strain 90-125)</name>
    <name type="common">Yeast</name>
    <dbReference type="NCBI Taxonomy" id="1136231"/>
    <lineage>
        <taxon>Eukaryota</taxon>
        <taxon>Fungi</taxon>
        <taxon>Dikarya</taxon>
        <taxon>Ascomycota</taxon>
        <taxon>Saccharomycotina</taxon>
        <taxon>Pichiomycetes</taxon>
        <taxon>Debaryomycetaceae</taxon>
        <taxon>Candida/Lodderomyces clade</taxon>
        <taxon>Candida</taxon>
    </lineage>
</organism>
<keyword evidence="2" id="KW-0949">S-adenosyl-L-methionine</keyword>
<keyword evidence="6" id="KW-1185">Reference proteome</keyword>
<evidence type="ECO:0000256" key="3">
    <source>
        <dbReference type="ARBA" id="ARBA00038458"/>
    </source>
</evidence>
<keyword evidence="1" id="KW-0489">Methyltransferase</keyword>
<comment type="similarity">
    <text evidence="3">Belongs to the class I-like SAM-binding methyltransferase superfamily. RKM5 family.</text>
</comment>
<dbReference type="KEGG" id="cot:CORT_0A10200"/>
<gene>
    <name evidence="5" type="ORF">CORT_0A10200</name>
</gene>
<dbReference type="PANTHER" id="PTHR14614:SF109">
    <property type="entry name" value="RIBOSOMAL LYSINE N-METHYLTRANSFERASE 5"/>
    <property type="match status" value="1"/>
</dbReference>
<dbReference type="PANTHER" id="PTHR14614">
    <property type="entry name" value="HEPATOCELLULAR CARCINOMA-ASSOCIATED ANTIGEN"/>
    <property type="match status" value="1"/>
</dbReference>
<dbReference type="InterPro" id="IPR019410">
    <property type="entry name" value="Methyltransf_16"/>
</dbReference>
<dbReference type="GO" id="GO:0032259">
    <property type="term" value="P:methylation"/>
    <property type="evidence" value="ECO:0007669"/>
    <property type="project" value="UniProtKB-KW"/>
</dbReference>
<dbReference type="OrthoDB" id="2529286at2759"/>
<dbReference type="Proteomes" id="UP000005018">
    <property type="component" value="Chromosome 1"/>
</dbReference>
<reference evidence="5 6" key="1">
    <citation type="journal article" date="2012" name="PLoS ONE">
        <title>Sequence and analysis of the genome of the pathogenic yeast Candida orthopsilosis.</title>
        <authorList>
            <person name="Riccombeni A."/>
            <person name="Vidanes G."/>
            <person name="Proux-Wera E."/>
            <person name="Wolfe K.H."/>
            <person name="Butler G."/>
        </authorList>
    </citation>
    <scope>NUCLEOTIDE SEQUENCE [LARGE SCALE GENOMIC DNA]</scope>
    <source>
        <strain evidence="5 6">Co 90-125</strain>
    </source>
</reference>